<reference evidence="2" key="5">
    <citation type="journal article" date="2021" name="G3 (Bethesda)">
        <title>Aegilops tauschii genome assembly Aet v5.0 features greater sequence contiguity and improved annotation.</title>
        <authorList>
            <person name="Wang L."/>
            <person name="Zhu T."/>
            <person name="Rodriguez J.C."/>
            <person name="Deal K.R."/>
            <person name="Dubcovsky J."/>
            <person name="McGuire P.E."/>
            <person name="Lux T."/>
            <person name="Spannagl M."/>
            <person name="Mayer K.F.X."/>
            <person name="Baldrich P."/>
            <person name="Meyers B.C."/>
            <person name="Huo N."/>
            <person name="Gu Y.Q."/>
            <person name="Zhou H."/>
            <person name="Devos K.M."/>
            <person name="Bennetzen J.L."/>
            <person name="Unver T."/>
            <person name="Budak H."/>
            <person name="Gulick P.J."/>
            <person name="Galiba G."/>
            <person name="Kalapos B."/>
            <person name="Nelson D.R."/>
            <person name="Li P."/>
            <person name="You F.M."/>
            <person name="Luo M.C."/>
            <person name="Dvorak J."/>
        </authorList>
    </citation>
    <scope>NUCLEOTIDE SEQUENCE [LARGE SCALE GENOMIC DNA]</scope>
    <source>
        <strain evidence="2">cv. AL8/78</strain>
    </source>
</reference>
<organism evidence="2 3">
    <name type="scientific">Aegilops tauschii subsp. strangulata</name>
    <name type="common">Goatgrass</name>
    <dbReference type="NCBI Taxonomy" id="200361"/>
    <lineage>
        <taxon>Eukaryota</taxon>
        <taxon>Viridiplantae</taxon>
        <taxon>Streptophyta</taxon>
        <taxon>Embryophyta</taxon>
        <taxon>Tracheophyta</taxon>
        <taxon>Spermatophyta</taxon>
        <taxon>Magnoliopsida</taxon>
        <taxon>Liliopsida</taxon>
        <taxon>Poales</taxon>
        <taxon>Poaceae</taxon>
        <taxon>BOP clade</taxon>
        <taxon>Pooideae</taxon>
        <taxon>Triticodae</taxon>
        <taxon>Triticeae</taxon>
        <taxon>Triticinae</taxon>
        <taxon>Aegilops</taxon>
    </lineage>
</organism>
<reference evidence="3" key="1">
    <citation type="journal article" date="2014" name="Science">
        <title>Ancient hybridizations among the ancestral genomes of bread wheat.</title>
        <authorList>
            <consortium name="International Wheat Genome Sequencing Consortium,"/>
            <person name="Marcussen T."/>
            <person name="Sandve S.R."/>
            <person name="Heier L."/>
            <person name="Spannagl M."/>
            <person name="Pfeifer M."/>
            <person name="Jakobsen K.S."/>
            <person name="Wulff B.B."/>
            <person name="Steuernagel B."/>
            <person name="Mayer K.F."/>
            <person name="Olsen O.A."/>
        </authorList>
    </citation>
    <scope>NUCLEOTIDE SEQUENCE [LARGE SCALE GENOMIC DNA]</scope>
    <source>
        <strain evidence="3">cv. AL8/78</strain>
    </source>
</reference>
<reference evidence="3" key="2">
    <citation type="journal article" date="2017" name="Nat. Plants">
        <title>The Aegilops tauschii genome reveals multiple impacts of transposons.</title>
        <authorList>
            <person name="Zhao G."/>
            <person name="Zou C."/>
            <person name="Li K."/>
            <person name="Wang K."/>
            <person name="Li T."/>
            <person name="Gao L."/>
            <person name="Zhang X."/>
            <person name="Wang H."/>
            <person name="Yang Z."/>
            <person name="Liu X."/>
            <person name="Jiang W."/>
            <person name="Mao L."/>
            <person name="Kong X."/>
            <person name="Jiao Y."/>
            <person name="Jia J."/>
        </authorList>
    </citation>
    <scope>NUCLEOTIDE SEQUENCE [LARGE SCALE GENOMIC DNA]</scope>
    <source>
        <strain evidence="3">cv. AL8/78</strain>
    </source>
</reference>
<keyword evidence="3" id="KW-1185">Reference proteome</keyword>
<dbReference type="EnsemblPlants" id="AET1Gv20958300.1">
    <property type="protein sequence ID" value="AET1Gv20958300.1"/>
    <property type="gene ID" value="AET1Gv20958300"/>
</dbReference>
<dbReference type="SUPFAM" id="SSF52058">
    <property type="entry name" value="L domain-like"/>
    <property type="match status" value="1"/>
</dbReference>
<dbReference type="Pfam" id="PF00560">
    <property type="entry name" value="LRR_1"/>
    <property type="match status" value="1"/>
</dbReference>
<dbReference type="PANTHER" id="PTHR48007">
    <property type="entry name" value="LEUCINE-RICH REPEAT RECEPTOR-LIKE PROTEIN KINASE PXC1"/>
    <property type="match status" value="1"/>
</dbReference>
<dbReference type="Gene3D" id="3.80.10.10">
    <property type="entry name" value="Ribonuclease Inhibitor"/>
    <property type="match status" value="1"/>
</dbReference>
<dbReference type="STRING" id="200361.A0A452ZXA0"/>
<reference evidence="2" key="3">
    <citation type="journal article" date="2017" name="Nature">
        <title>Genome sequence of the progenitor of the wheat D genome Aegilops tauschii.</title>
        <authorList>
            <person name="Luo M.C."/>
            <person name="Gu Y.Q."/>
            <person name="Puiu D."/>
            <person name="Wang H."/>
            <person name="Twardziok S.O."/>
            <person name="Deal K.R."/>
            <person name="Huo N."/>
            <person name="Zhu T."/>
            <person name="Wang L."/>
            <person name="Wang Y."/>
            <person name="McGuire P.E."/>
            <person name="Liu S."/>
            <person name="Long H."/>
            <person name="Ramasamy R.K."/>
            <person name="Rodriguez J.C."/>
            <person name="Van S.L."/>
            <person name="Yuan L."/>
            <person name="Wang Z."/>
            <person name="Xia Z."/>
            <person name="Xiao L."/>
            <person name="Anderson O.D."/>
            <person name="Ouyang S."/>
            <person name="Liang Y."/>
            <person name="Zimin A.V."/>
            <person name="Pertea G."/>
            <person name="Qi P."/>
            <person name="Bennetzen J.L."/>
            <person name="Dai X."/>
            <person name="Dawson M.W."/>
            <person name="Muller H.G."/>
            <person name="Kugler K."/>
            <person name="Rivarola-Duarte L."/>
            <person name="Spannagl M."/>
            <person name="Mayer K.F.X."/>
            <person name="Lu F.H."/>
            <person name="Bevan M.W."/>
            <person name="Leroy P."/>
            <person name="Li P."/>
            <person name="You F.M."/>
            <person name="Sun Q."/>
            <person name="Liu Z."/>
            <person name="Lyons E."/>
            <person name="Wicker T."/>
            <person name="Salzberg S.L."/>
            <person name="Devos K.M."/>
            <person name="Dvorak J."/>
        </authorList>
    </citation>
    <scope>NUCLEOTIDE SEQUENCE [LARGE SCALE GENOMIC DNA]</scope>
    <source>
        <strain evidence="2">cv. AL8/78</strain>
    </source>
</reference>
<sequence length="250" mass="26663">ANAGSLEGDIAALADFRLAADRSGALATWNASASPSPCGGTTAWPDALGLSGADALPALARLDGLRMLSLKGNRLSGAVPDLSPLQGLKLLFLSRNALSGAIPPSLGKLYRLYRLLSSNDLSGVMRRCSARAAAARQGRVRAGGAVVRVRGEELLHGHRIRAGGAAARVRGEELLHGHRVRAGGAAARVRGDARQGRLRHGVRQRRGREALSDAAPVRGGVHEHEHERPRRRQVLYACYLFEEMTRTDSW</sequence>
<dbReference type="PANTHER" id="PTHR48007:SF9">
    <property type="entry name" value="PROTEIN KINASE DOMAIN-CONTAINING PROTEIN"/>
    <property type="match status" value="1"/>
</dbReference>
<dbReference type="InterPro" id="IPR046959">
    <property type="entry name" value="PRK1-6/SRF4-like"/>
</dbReference>
<feature type="compositionally biased region" description="Basic residues" evidence="1">
    <location>
        <begin position="196"/>
        <end position="206"/>
    </location>
</feature>
<feature type="region of interest" description="Disordered" evidence="1">
    <location>
        <begin position="192"/>
        <end position="226"/>
    </location>
</feature>
<reference evidence="2" key="4">
    <citation type="submission" date="2019-03" db="UniProtKB">
        <authorList>
            <consortium name="EnsemblPlants"/>
        </authorList>
    </citation>
    <scope>IDENTIFICATION</scope>
</reference>
<evidence type="ECO:0008006" key="4">
    <source>
        <dbReference type="Google" id="ProtNLM"/>
    </source>
</evidence>
<evidence type="ECO:0000256" key="1">
    <source>
        <dbReference type="SAM" id="MobiDB-lite"/>
    </source>
</evidence>
<evidence type="ECO:0000313" key="2">
    <source>
        <dbReference type="EnsemblPlants" id="AET1Gv20958300.1"/>
    </source>
</evidence>
<dbReference type="AlphaFoldDB" id="A0A452ZXA0"/>
<dbReference type="Proteomes" id="UP000015105">
    <property type="component" value="Chromosome 1D"/>
</dbReference>
<name>A0A452ZXA0_AEGTS</name>
<proteinExistence type="predicted"/>
<protein>
    <recommendedName>
        <fullName evidence="4">Leucine-rich repeat-containing N-terminal plant-type domain-containing protein</fullName>
    </recommendedName>
</protein>
<accession>A0A452ZXA0</accession>
<dbReference type="InterPro" id="IPR001611">
    <property type="entry name" value="Leu-rich_rpt"/>
</dbReference>
<dbReference type="InterPro" id="IPR032675">
    <property type="entry name" value="LRR_dom_sf"/>
</dbReference>
<dbReference type="Gramene" id="AET1Gv20958300.1">
    <property type="protein sequence ID" value="AET1Gv20958300.1"/>
    <property type="gene ID" value="AET1Gv20958300"/>
</dbReference>
<evidence type="ECO:0000313" key="3">
    <source>
        <dbReference type="Proteomes" id="UP000015105"/>
    </source>
</evidence>